<evidence type="ECO:0000313" key="4">
    <source>
        <dbReference type="Proteomes" id="UP000430345"/>
    </source>
</evidence>
<evidence type="ECO:0000259" key="1">
    <source>
        <dbReference type="Pfam" id="PF17989"/>
    </source>
</evidence>
<keyword evidence="4" id="KW-1185">Reference proteome</keyword>
<proteinExistence type="predicted"/>
<sequence>MKFGIDIGNGYTKFNGGKFASRVKIGEKVSFGKAKKEVHYINYEGMNYIVGEGAIFTGDERYFSKEYEICLLSSIALSSEGEDFINANIVIGLPEKKHKLIAQKLKNHIKKLGQKQITVDEVDYTIKIEDVLIFIEGAYPILKDIEDNVIVIDNGAGTINVTHWEDLSIVNSATYTESMYKMYAEIASYLNLNKGTDFKPTDIEKIFNKKTIIVNQEEVDISDIRKIISSHIKEIASYIKNDFKVKEVSKIYLVGGGAYDTINYWQKEFKITKINEDVQFINQKIYEMIAKEEFDN</sequence>
<dbReference type="EMBL" id="WHJC01000102">
    <property type="protein sequence ID" value="MPQ43754.1"/>
    <property type="molecule type" value="Genomic_DNA"/>
</dbReference>
<organism evidence="3 4">
    <name type="scientific">Clostridium tarantellae</name>
    <dbReference type="NCBI Taxonomy" id="39493"/>
    <lineage>
        <taxon>Bacteria</taxon>
        <taxon>Bacillati</taxon>
        <taxon>Bacillota</taxon>
        <taxon>Clostridia</taxon>
        <taxon>Eubacteriales</taxon>
        <taxon>Clostridiaceae</taxon>
        <taxon>Clostridium</taxon>
    </lineage>
</organism>
<dbReference type="Gene3D" id="3.30.420.40">
    <property type="match status" value="2"/>
</dbReference>
<dbReference type="InterPro" id="IPR049067">
    <property type="entry name" value="MreB-like_C"/>
</dbReference>
<protein>
    <submittedName>
        <fullName evidence="3">ATPase</fullName>
    </submittedName>
</protein>
<dbReference type="RefSeq" id="WP_152889554.1">
    <property type="nucleotide sequence ID" value="NZ_WHJC01000102.1"/>
</dbReference>
<feature type="domain" description="Actin-like protein N-terminal" evidence="1">
    <location>
        <begin position="4"/>
        <end position="138"/>
    </location>
</feature>
<comment type="caution">
    <text evidence="3">The sequence shown here is derived from an EMBL/GenBank/DDBJ whole genome shotgun (WGS) entry which is preliminary data.</text>
</comment>
<dbReference type="Pfam" id="PF21522">
    <property type="entry name" value="MreB-like_C"/>
    <property type="match status" value="1"/>
</dbReference>
<name>A0A6I1ML95_9CLOT</name>
<dbReference type="InterPro" id="IPR043129">
    <property type="entry name" value="ATPase_NBD"/>
</dbReference>
<dbReference type="OrthoDB" id="1883643at2"/>
<evidence type="ECO:0000313" key="3">
    <source>
        <dbReference type="EMBL" id="MPQ43754.1"/>
    </source>
</evidence>
<evidence type="ECO:0000259" key="2">
    <source>
        <dbReference type="Pfam" id="PF21522"/>
    </source>
</evidence>
<dbReference type="AlphaFoldDB" id="A0A6I1ML95"/>
<dbReference type="Proteomes" id="UP000430345">
    <property type="component" value="Unassembled WGS sequence"/>
</dbReference>
<feature type="domain" description="Actin homologue MreB-like C-terminal" evidence="2">
    <location>
        <begin position="151"/>
        <end position="259"/>
    </location>
</feature>
<dbReference type="InterPro" id="IPR040607">
    <property type="entry name" value="ALP_N"/>
</dbReference>
<dbReference type="Pfam" id="PF17989">
    <property type="entry name" value="ALP_N"/>
    <property type="match status" value="1"/>
</dbReference>
<reference evidence="3 4" key="1">
    <citation type="submission" date="2019-10" db="EMBL/GenBank/DDBJ databases">
        <title>The Genome Sequence of Clostridium tarantellae Isolated from Fish Brain.</title>
        <authorList>
            <person name="Bano L."/>
            <person name="Kiel M."/>
            <person name="Sales G."/>
            <person name="Doxey A.C."/>
            <person name="Mansfield M.J."/>
            <person name="Schiavone M."/>
            <person name="Rossetto O."/>
            <person name="Pirazzini M."/>
            <person name="Dobrindt U."/>
            <person name="Montecucco C."/>
        </authorList>
    </citation>
    <scope>NUCLEOTIDE SEQUENCE [LARGE SCALE GENOMIC DNA]</scope>
    <source>
        <strain evidence="3 4">DSM 3997</strain>
    </source>
</reference>
<gene>
    <name evidence="3" type="ORF">GBZ86_08285</name>
</gene>
<accession>A0A6I1ML95</accession>
<dbReference type="SUPFAM" id="SSF53067">
    <property type="entry name" value="Actin-like ATPase domain"/>
    <property type="match status" value="2"/>
</dbReference>